<dbReference type="EMBL" id="CAMAPF010000976">
    <property type="protein sequence ID" value="CAH9133380.1"/>
    <property type="molecule type" value="Genomic_DNA"/>
</dbReference>
<evidence type="ECO:0000313" key="1">
    <source>
        <dbReference type="EMBL" id="CAH9133380.1"/>
    </source>
</evidence>
<evidence type="ECO:0008006" key="3">
    <source>
        <dbReference type="Google" id="ProtNLM"/>
    </source>
</evidence>
<keyword evidence="2" id="KW-1185">Reference proteome</keyword>
<name>A0AAV0FCT2_9ASTE</name>
<dbReference type="AlphaFoldDB" id="A0AAV0FCT2"/>
<proteinExistence type="predicted"/>
<evidence type="ECO:0000313" key="2">
    <source>
        <dbReference type="Proteomes" id="UP001152523"/>
    </source>
</evidence>
<gene>
    <name evidence="1" type="ORF">CEPIT_LOCUS32902</name>
</gene>
<accession>A0AAV0FCT2</accession>
<protein>
    <recommendedName>
        <fullName evidence="3">Secreted protein</fullName>
    </recommendedName>
</protein>
<sequence length="143" mass="15469">MKSAVALKIKGTAVLLGMPVGPAVRVAAPAVEPHRPNLLLTAPAPIRRARHRRRRVFGAAGIRRSNILRPSGSDSEVGPKGRRRCDCLHGSGRRRVLVLFRGKKMFVALGAASSGGRRPEEAAPVLAKRGLRRRRKAVHAVPF</sequence>
<organism evidence="1 2">
    <name type="scientific">Cuscuta epithymum</name>
    <dbReference type="NCBI Taxonomy" id="186058"/>
    <lineage>
        <taxon>Eukaryota</taxon>
        <taxon>Viridiplantae</taxon>
        <taxon>Streptophyta</taxon>
        <taxon>Embryophyta</taxon>
        <taxon>Tracheophyta</taxon>
        <taxon>Spermatophyta</taxon>
        <taxon>Magnoliopsida</taxon>
        <taxon>eudicotyledons</taxon>
        <taxon>Gunneridae</taxon>
        <taxon>Pentapetalae</taxon>
        <taxon>asterids</taxon>
        <taxon>lamiids</taxon>
        <taxon>Solanales</taxon>
        <taxon>Convolvulaceae</taxon>
        <taxon>Cuscuteae</taxon>
        <taxon>Cuscuta</taxon>
        <taxon>Cuscuta subgen. Cuscuta</taxon>
    </lineage>
</organism>
<dbReference type="Proteomes" id="UP001152523">
    <property type="component" value="Unassembled WGS sequence"/>
</dbReference>
<reference evidence="1" key="1">
    <citation type="submission" date="2022-07" db="EMBL/GenBank/DDBJ databases">
        <authorList>
            <person name="Macas J."/>
            <person name="Novak P."/>
            <person name="Neumann P."/>
        </authorList>
    </citation>
    <scope>NUCLEOTIDE SEQUENCE</scope>
</reference>
<comment type="caution">
    <text evidence="1">The sequence shown here is derived from an EMBL/GenBank/DDBJ whole genome shotgun (WGS) entry which is preliminary data.</text>
</comment>